<reference evidence="2" key="2">
    <citation type="submission" date="2016-06" db="EMBL/GenBank/DDBJ databases">
        <title>The genome of a short-lived fish provides insights into sex chromosome evolution and the genetic control of aging.</title>
        <authorList>
            <person name="Reichwald K."/>
            <person name="Felder M."/>
            <person name="Petzold A."/>
            <person name="Koch P."/>
            <person name="Groth M."/>
            <person name="Platzer M."/>
        </authorList>
    </citation>
    <scope>NUCLEOTIDE SEQUENCE</scope>
    <source>
        <tissue evidence="2">Brain</tissue>
    </source>
</reference>
<organism evidence="2">
    <name type="scientific">Nothobranchius rachovii</name>
    <name type="common">bluefin notho</name>
    <dbReference type="NCBI Taxonomy" id="451742"/>
    <lineage>
        <taxon>Eukaryota</taxon>
        <taxon>Metazoa</taxon>
        <taxon>Chordata</taxon>
        <taxon>Craniata</taxon>
        <taxon>Vertebrata</taxon>
        <taxon>Euteleostomi</taxon>
        <taxon>Actinopterygii</taxon>
        <taxon>Neopterygii</taxon>
        <taxon>Teleostei</taxon>
        <taxon>Neoteleostei</taxon>
        <taxon>Acanthomorphata</taxon>
        <taxon>Ovalentaria</taxon>
        <taxon>Atherinomorphae</taxon>
        <taxon>Cyprinodontiformes</taxon>
        <taxon>Nothobranchiidae</taxon>
        <taxon>Nothobranchius</taxon>
    </lineage>
</organism>
<gene>
    <name evidence="2" type="primary">Nfu_g_1_006817</name>
</gene>
<evidence type="ECO:0000313" key="2">
    <source>
        <dbReference type="EMBL" id="SBS10505.1"/>
    </source>
</evidence>
<feature type="non-terminal residue" evidence="2">
    <location>
        <position position="1"/>
    </location>
</feature>
<dbReference type="EMBL" id="HAEH01020254">
    <property type="protein sequence ID" value="SBS10505.1"/>
    <property type="molecule type" value="Transcribed_RNA"/>
</dbReference>
<feature type="region of interest" description="Disordered" evidence="1">
    <location>
        <begin position="15"/>
        <end position="44"/>
    </location>
</feature>
<accession>A0A1A8RWM6</accession>
<proteinExistence type="predicted"/>
<sequence>NKKSSLGCRVTRVGRGWRQSRRGDEGQNQIGQAGTGNRRRRGRGQARIVVAGRVQGRGQERKRGPEAEIRQGEWLEDLLAWA</sequence>
<name>A0A1A8RWM6_9TELE</name>
<reference evidence="2" key="1">
    <citation type="submission" date="2016-05" db="EMBL/GenBank/DDBJ databases">
        <authorList>
            <person name="Lavstsen T."/>
            <person name="Jespersen J.S."/>
        </authorList>
    </citation>
    <scope>NUCLEOTIDE SEQUENCE</scope>
    <source>
        <tissue evidence="2">Brain</tissue>
    </source>
</reference>
<dbReference type="AlphaFoldDB" id="A0A1A8RWM6"/>
<feature type="non-terminal residue" evidence="2">
    <location>
        <position position="82"/>
    </location>
</feature>
<evidence type="ECO:0000256" key="1">
    <source>
        <dbReference type="SAM" id="MobiDB-lite"/>
    </source>
</evidence>
<protein>
    <submittedName>
        <fullName evidence="2">Uncharacterized protein</fullName>
    </submittedName>
</protein>